<reference evidence="2" key="1">
    <citation type="submission" date="2018-05" db="EMBL/GenBank/DDBJ databases">
        <authorList>
            <person name="Lanie J.A."/>
            <person name="Ng W.-L."/>
            <person name="Kazmierczak K.M."/>
            <person name="Andrzejewski T.M."/>
            <person name="Davidsen T.M."/>
            <person name="Wayne K.J."/>
            <person name="Tettelin H."/>
            <person name="Glass J.I."/>
            <person name="Rusch D."/>
            <person name="Podicherti R."/>
            <person name="Tsui H.-C.T."/>
            <person name="Winkler M.E."/>
        </authorList>
    </citation>
    <scope>NUCLEOTIDE SEQUENCE</scope>
</reference>
<dbReference type="InterPro" id="IPR050789">
    <property type="entry name" value="Diverse_Enzym_Activities"/>
</dbReference>
<accession>A0A382CDS4</accession>
<proteinExistence type="predicted"/>
<dbReference type="SUPFAM" id="SSF56601">
    <property type="entry name" value="beta-lactamase/transpeptidase-like"/>
    <property type="match status" value="1"/>
</dbReference>
<feature type="domain" description="Beta-lactamase-related" evidence="1">
    <location>
        <begin position="102"/>
        <end position="389"/>
    </location>
</feature>
<dbReference type="Pfam" id="PF00144">
    <property type="entry name" value="Beta-lactamase"/>
    <property type="match status" value="1"/>
</dbReference>
<dbReference type="InterPro" id="IPR012338">
    <property type="entry name" value="Beta-lactam/transpept-like"/>
</dbReference>
<dbReference type="PANTHER" id="PTHR43283">
    <property type="entry name" value="BETA-LACTAMASE-RELATED"/>
    <property type="match status" value="1"/>
</dbReference>
<organism evidence="2">
    <name type="scientific">marine metagenome</name>
    <dbReference type="NCBI Taxonomy" id="408172"/>
    <lineage>
        <taxon>unclassified sequences</taxon>
        <taxon>metagenomes</taxon>
        <taxon>ecological metagenomes</taxon>
    </lineage>
</organism>
<dbReference type="Gene3D" id="3.40.710.10">
    <property type="entry name" value="DD-peptidase/beta-lactamase superfamily"/>
    <property type="match status" value="1"/>
</dbReference>
<dbReference type="EMBL" id="UINC01033878">
    <property type="protein sequence ID" value="SVB23841.1"/>
    <property type="molecule type" value="Genomic_DNA"/>
</dbReference>
<dbReference type="AlphaFoldDB" id="A0A382CDS4"/>
<gene>
    <name evidence="2" type="ORF">METZ01_LOCUS176695</name>
</gene>
<evidence type="ECO:0000259" key="1">
    <source>
        <dbReference type="Pfam" id="PF00144"/>
    </source>
</evidence>
<dbReference type="InterPro" id="IPR001466">
    <property type="entry name" value="Beta-lactam-related"/>
</dbReference>
<feature type="non-terminal residue" evidence="2">
    <location>
        <position position="1"/>
    </location>
</feature>
<dbReference type="PANTHER" id="PTHR43283:SF7">
    <property type="entry name" value="BETA-LACTAMASE-RELATED DOMAIN-CONTAINING PROTEIN"/>
    <property type="match status" value="1"/>
</dbReference>
<evidence type="ECO:0000313" key="2">
    <source>
        <dbReference type="EMBL" id="SVB23841.1"/>
    </source>
</evidence>
<sequence length="412" mass="44729">VPVDVLPEPVTAEEAGLMVGSPPPPDRLVNRGNWLAWPHVRWSLTHVDELGPSARIERSRGPVWELPRATPADTGLVLDGLLVEGHHGEVWTLDEMLYRTYTDAFLVVHRGQVVVERYFNGMGPATRHAMFSMTKTVTGVLALLAIEDGAMGLGDLLVDHVPELAGTAWEPVAVEHALDMTDGVRFVEDYSDPDSDIMRYSAAVGFSHPPRNPEVADNIHDALRTFTERDTRSGETFLYKSAATDALAWAVARATGGRWPDQVAERIWQPMGAEHDAAVFLDQRGLAVSCGGMSATAPDLARFGLLLGGSGRAGDRQALPAAVADDIARGGEPDPEGLGGYTTRAGWSFHRQCWNMDHLMGAFMPMGVHGQRILIHPGRELVVVKLGSHPVTGNVVTDETHASLWQGLLERC</sequence>
<name>A0A382CDS4_9ZZZZ</name>
<protein>
    <recommendedName>
        <fullName evidence="1">Beta-lactamase-related domain-containing protein</fullName>
    </recommendedName>
</protein>